<dbReference type="SUPFAM" id="SSF53800">
    <property type="entry name" value="Chelatase"/>
    <property type="match status" value="1"/>
</dbReference>
<dbReference type="Gene3D" id="3.40.50.1400">
    <property type="match status" value="1"/>
</dbReference>
<accession>F7NPV9</accession>
<dbReference type="Proteomes" id="UP000003240">
    <property type="component" value="Unassembled WGS sequence"/>
</dbReference>
<sequence>MPLLRLSLLACLFPNNFERDDALEKTEKTAFLMVGIGSTYQEARRLAMNGMDHRIRAEFPDYEVRQAFASRALIEKLAEHDGIQVDNEKQALERLRQEGFTEVIVQPFQIFAGEEYEAIRKIVRLHAAENGFGKTEILPCVTVWVKQEPQIIN</sequence>
<dbReference type="InterPro" id="IPR010388">
    <property type="entry name" value="Anaerobic_Co-chelatase"/>
</dbReference>
<dbReference type="Pfam" id="PF06180">
    <property type="entry name" value="CbiK"/>
    <property type="match status" value="1"/>
</dbReference>
<evidence type="ECO:0000313" key="2">
    <source>
        <dbReference type="Proteomes" id="UP000003240"/>
    </source>
</evidence>
<gene>
    <name evidence="1" type="ORF">ALO_20782</name>
</gene>
<organism evidence="1 2">
    <name type="scientific">Acetonema longum DSM 6540</name>
    <dbReference type="NCBI Taxonomy" id="1009370"/>
    <lineage>
        <taxon>Bacteria</taxon>
        <taxon>Bacillati</taxon>
        <taxon>Bacillota</taxon>
        <taxon>Negativicutes</taxon>
        <taxon>Acetonemataceae</taxon>
        <taxon>Acetonema</taxon>
    </lineage>
</organism>
<name>F7NPV9_9FIRM</name>
<reference evidence="1 2" key="1">
    <citation type="journal article" date="2011" name="EMBO J.">
        <title>Structural diversity of bacterial flagellar motors.</title>
        <authorList>
            <person name="Chen S."/>
            <person name="Beeby M."/>
            <person name="Murphy G.E."/>
            <person name="Leadbetter J.R."/>
            <person name="Hendrixson D.R."/>
            <person name="Briegel A."/>
            <person name="Li Z."/>
            <person name="Shi J."/>
            <person name="Tocheva E.I."/>
            <person name="Muller A."/>
            <person name="Dobro M.J."/>
            <person name="Jensen G.J."/>
        </authorList>
    </citation>
    <scope>NUCLEOTIDE SEQUENCE [LARGE SCALE GENOMIC DNA]</scope>
    <source>
        <strain evidence="1 2">DSM 6540</strain>
    </source>
</reference>
<dbReference type="GO" id="GO:0016852">
    <property type="term" value="F:sirohydrochlorin cobaltochelatase activity"/>
    <property type="evidence" value="ECO:0007669"/>
    <property type="project" value="InterPro"/>
</dbReference>
<dbReference type="AlphaFoldDB" id="F7NPV9"/>
<dbReference type="eggNOG" id="COG4822">
    <property type="taxonomic scope" value="Bacteria"/>
</dbReference>
<evidence type="ECO:0000313" key="1">
    <source>
        <dbReference type="EMBL" id="EGO61950.1"/>
    </source>
</evidence>
<protein>
    <submittedName>
        <fullName evidence="1">Sirohydrochlorin cobaltochelatase</fullName>
    </submittedName>
</protein>
<dbReference type="GO" id="GO:0019251">
    <property type="term" value="P:anaerobic cobalamin biosynthetic process"/>
    <property type="evidence" value="ECO:0007669"/>
    <property type="project" value="InterPro"/>
</dbReference>
<keyword evidence="2" id="KW-1185">Reference proteome</keyword>
<dbReference type="EMBL" id="AFGF01000269">
    <property type="protein sequence ID" value="EGO61950.1"/>
    <property type="molecule type" value="Genomic_DNA"/>
</dbReference>
<proteinExistence type="predicted"/>
<comment type="caution">
    <text evidence="1">The sequence shown here is derived from an EMBL/GenBank/DDBJ whole genome shotgun (WGS) entry which is preliminary data.</text>
</comment>
<dbReference type="STRING" id="1009370.ALO_20782"/>